<evidence type="ECO:0000313" key="5">
    <source>
        <dbReference type="Proteomes" id="UP001589628"/>
    </source>
</evidence>
<evidence type="ECO:0000313" key="4">
    <source>
        <dbReference type="EMBL" id="MFB9888134.1"/>
    </source>
</evidence>
<dbReference type="PIRSF" id="PIRSF006276">
    <property type="entry name" value="UspA"/>
    <property type="match status" value="1"/>
</dbReference>
<accession>A0ABV5ZJ46</accession>
<proteinExistence type="inferred from homology"/>
<sequence>MYKRILVPVDLSEKGFSDRAVQKAIHIAERDKAELHLLTVIPGFNMPMVAAYFPQDAMDKVLEDSRALLRAFAQEQLGDSKLEVQTHIAEGNPYKRILEWSERLQADLIIMPSHKRSALQKAMLGSVASKVVEQAKVSVLVLR</sequence>
<keyword evidence="5" id="KW-1185">Reference proteome</keyword>
<dbReference type="PANTHER" id="PTHR46268">
    <property type="entry name" value="STRESS RESPONSE PROTEIN NHAX"/>
    <property type="match status" value="1"/>
</dbReference>
<reference evidence="4 5" key="1">
    <citation type="submission" date="2024-09" db="EMBL/GenBank/DDBJ databases">
        <authorList>
            <person name="Sun Q."/>
            <person name="Mori K."/>
        </authorList>
    </citation>
    <scope>NUCLEOTIDE SEQUENCE [LARGE SCALE GENOMIC DNA]</scope>
    <source>
        <strain evidence="4 5">ATCC 51285</strain>
    </source>
</reference>
<dbReference type="RefSeq" id="WP_027312509.1">
    <property type="nucleotide sequence ID" value="NZ_JAUESS010000001.1"/>
</dbReference>
<keyword evidence="2" id="KW-0963">Cytoplasm</keyword>
<feature type="domain" description="UspA" evidence="3">
    <location>
        <begin position="1"/>
        <end position="143"/>
    </location>
</feature>
<dbReference type="CDD" id="cd00293">
    <property type="entry name" value="USP-like"/>
    <property type="match status" value="1"/>
</dbReference>
<dbReference type="Proteomes" id="UP001589628">
    <property type="component" value="Unassembled WGS sequence"/>
</dbReference>
<evidence type="ECO:0000256" key="2">
    <source>
        <dbReference type="PIRNR" id="PIRNR006276"/>
    </source>
</evidence>
<dbReference type="InterPro" id="IPR006016">
    <property type="entry name" value="UspA"/>
</dbReference>
<dbReference type="InterPro" id="IPR014729">
    <property type="entry name" value="Rossmann-like_a/b/a_fold"/>
</dbReference>
<dbReference type="EMBL" id="JBHLZN010000009">
    <property type="protein sequence ID" value="MFB9888134.1"/>
    <property type="molecule type" value="Genomic_DNA"/>
</dbReference>
<organism evidence="4 5">
    <name type="scientific">Balneatrix alpica</name>
    <dbReference type="NCBI Taxonomy" id="75684"/>
    <lineage>
        <taxon>Bacteria</taxon>
        <taxon>Pseudomonadati</taxon>
        <taxon>Pseudomonadota</taxon>
        <taxon>Gammaproteobacteria</taxon>
        <taxon>Oceanospirillales</taxon>
        <taxon>Balneatrichaceae</taxon>
        <taxon>Balneatrix</taxon>
    </lineage>
</organism>
<evidence type="ECO:0000256" key="1">
    <source>
        <dbReference type="ARBA" id="ARBA00008791"/>
    </source>
</evidence>
<comment type="subcellular location">
    <subcellularLocation>
        <location evidence="2">Cytoplasm</location>
    </subcellularLocation>
</comment>
<dbReference type="SUPFAM" id="SSF52402">
    <property type="entry name" value="Adenine nucleotide alpha hydrolases-like"/>
    <property type="match status" value="1"/>
</dbReference>
<gene>
    <name evidence="4" type="ORF">ACFFLH_17115</name>
</gene>
<comment type="similarity">
    <text evidence="1 2">Belongs to the universal stress protein A family.</text>
</comment>
<dbReference type="InterPro" id="IPR006015">
    <property type="entry name" value="Universal_stress_UspA"/>
</dbReference>
<protein>
    <recommendedName>
        <fullName evidence="2">Universal stress protein</fullName>
    </recommendedName>
</protein>
<dbReference type="PRINTS" id="PR01438">
    <property type="entry name" value="UNVRSLSTRESS"/>
</dbReference>
<evidence type="ECO:0000259" key="3">
    <source>
        <dbReference type="Pfam" id="PF00582"/>
    </source>
</evidence>
<comment type="caution">
    <text evidence="4">The sequence shown here is derived from an EMBL/GenBank/DDBJ whole genome shotgun (WGS) entry which is preliminary data.</text>
</comment>
<dbReference type="Pfam" id="PF00582">
    <property type="entry name" value="Usp"/>
    <property type="match status" value="1"/>
</dbReference>
<dbReference type="Gene3D" id="3.40.50.620">
    <property type="entry name" value="HUPs"/>
    <property type="match status" value="1"/>
</dbReference>
<dbReference type="PANTHER" id="PTHR46268:SF6">
    <property type="entry name" value="UNIVERSAL STRESS PROTEIN UP12"/>
    <property type="match status" value="1"/>
</dbReference>
<name>A0ABV5ZJ46_9GAMM</name>